<comment type="similarity">
    <text evidence="1 5">Belongs to the universal ribosomal protein uL29 family.</text>
</comment>
<evidence type="ECO:0000256" key="3">
    <source>
        <dbReference type="ARBA" id="ARBA00023274"/>
    </source>
</evidence>
<dbReference type="Proteomes" id="UP000177626">
    <property type="component" value="Unassembled WGS sequence"/>
</dbReference>
<dbReference type="NCBIfam" id="TIGR00012">
    <property type="entry name" value="L29"/>
    <property type="match status" value="1"/>
</dbReference>
<keyword evidence="6" id="KW-0175">Coiled coil</keyword>
<feature type="coiled-coil region" evidence="6">
    <location>
        <begin position="4"/>
        <end position="70"/>
    </location>
</feature>
<evidence type="ECO:0000256" key="5">
    <source>
        <dbReference type="HAMAP-Rule" id="MF_00374"/>
    </source>
</evidence>
<evidence type="ECO:0000313" key="7">
    <source>
        <dbReference type="EMBL" id="OGY94188.1"/>
    </source>
</evidence>
<sequence>MKISELRKLDIEKLNDTLAELRNKNRELRFSITNNQLKNVRQARVVKKEIAKILTALNEKRTVAEDLKQEK</sequence>
<accession>A0A1G2BYJ9</accession>
<dbReference type="GO" id="GO:0005840">
    <property type="term" value="C:ribosome"/>
    <property type="evidence" value="ECO:0007669"/>
    <property type="project" value="UniProtKB-KW"/>
</dbReference>
<dbReference type="GO" id="GO:0006412">
    <property type="term" value="P:translation"/>
    <property type="evidence" value="ECO:0007669"/>
    <property type="project" value="UniProtKB-UniRule"/>
</dbReference>
<dbReference type="GO" id="GO:0003735">
    <property type="term" value="F:structural constituent of ribosome"/>
    <property type="evidence" value="ECO:0007669"/>
    <property type="project" value="InterPro"/>
</dbReference>
<evidence type="ECO:0000256" key="2">
    <source>
        <dbReference type="ARBA" id="ARBA00022980"/>
    </source>
</evidence>
<gene>
    <name evidence="5" type="primary">rpmC</name>
    <name evidence="7" type="ORF">A2406_01780</name>
</gene>
<dbReference type="AlphaFoldDB" id="A0A1G2BYJ9"/>
<comment type="caution">
    <text evidence="7">The sequence shown here is derived from an EMBL/GenBank/DDBJ whole genome shotgun (WGS) entry which is preliminary data.</text>
</comment>
<dbReference type="InterPro" id="IPR036049">
    <property type="entry name" value="Ribosomal_uL29_sf"/>
</dbReference>
<organism evidence="7 8">
    <name type="scientific">Candidatus Komeilibacteria bacterium RIFOXYC1_FULL_37_11</name>
    <dbReference type="NCBI Taxonomy" id="1798555"/>
    <lineage>
        <taxon>Bacteria</taxon>
        <taxon>Candidatus Komeiliibacteriota</taxon>
    </lineage>
</organism>
<dbReference type="SUPFAM" id="SSF46561">
    <property type="entry name" value="Ribosomal protein L29 (L29p)"/>
    <property type="match status" value="1"/>
</dbReference>
<evidence type="ECO:0000313" key="8">
    <source>
        <dbReference type="Proteomes" id="UP000177626"/>
    </source>
</evidence>
<protein>
    <recommendedName>
        <fullName evidence="4 5">Large ribosomal subunit protein uL29</fullName>
    </recommendedName>
</protein>
<keyword evidence="3 5" id="KW-0687">Ribonucleoprotein</keyword>
<dbReference type="InterPro" id="IPR001854">
    <property type="entry name" value="Ribosomal_uL29"/>
</dbReference>
<evidence type="ECO:0000256" key="1">
    <source>
        <dbReference type="ARBA" id="ARBA00009254"/>
    </source>
</evidence>
<evidence type="ECO:0000256" key="6">
    <source>
        <dbReference type="SAM" id="Coils"/>
    </source>
</evidence>
<dbReference type="Gene3D" id="1.10.287.310">
    <property type="match status" value="1"/>
</dbReference>
<evidence type="ECO:0000256" key="4">
    <source>
        <dbReference type="ARBA" id="ARBA00035204"/>
    </source>
</evidence>
<keyword evidence="2 5" id="KW-0689">Ribosomal protein</keyword>
<dbReference type="HAMAP" id="MF_00374">
    <property type="entry name" value="Ribosomal_uL29"/>
    <property type="match status" value="1"/>
</dbReference>
<reference evidence="7 8" key="1">
    <citation type="journal article" date="2016" name="Nat. Commun.">
        <title>Thousands of microbial genomes shed light on interconnected biogeochemical processes in an aquifer system.</title>
        <authorList>
            <person name="Anantharaman K."/>
            <person name="Brown C.T."/>
            <person name="Hug L.A."/>
            <person name="Sharon I."/>
            <person name="Castelle C.J."/>
            <person name="Probst A.J."/>
            <person name="Thomas B.C."/>
            <person name="Singh A."/>
            <person name="Wilkins M.J."/>
            <person name="Karaoz U."/>
            <person name="Brodie E.L."/>
            <person name="Williams K.H."/>
            <person name="Hubbard S.S."/>
            <person name="Banfield J.F."/>
        </authorList>
    </citation>
    <scope>NUCLEOTIDE SEQUENCE [LARGE SCALE GENOMIC DNA]</scope>
</reference>
<dbReference type="GO" id="GO:1990904">
    <property type="term" value="C:ribonucleoprotein complex"/>
    <property type="evidence" value="ECO:0007669"/>
    <property type="project" value="UniProtKB-KW"/>
</dbReference>
<proteinExistence type="inferred from homology"/>
<name>A0A1G2BYJ9_9BACT</name>
<dbReference type="EMBL" id="MHKQ01000011">
    <property type="protein sequence ID" value="OGY94188.1"/>
    <property type="molecule type" value="Genomic_DNA"/>
</dbReference>
<dbReference type="Pfam" id="PF00831">
    <property type="entry name" value="Ribosomal_L29"/>
    <property type="match status" value="1"/>
</dbReference>